<protein>
    <submittedName>
        <fullName evidence="2">Uncharacterized protein</fullName>
    </submittedName>
</protein>
<name>A0A8J3UIB6_9ACTN</name>
<feature type="region of interest" description="Disordered" evidence="1">
    <location>
        <begin position="1"/>
        <end position="20"/>
    </location>
</feature>
<evidence type="ECO:0000313" key="3">
    <source>
        <dbReference type="Proteomes" id="UP000622547"/>
    </source>
</evidence>
<proteinExistence type="predicted"/>
<evidence type="ECO:0000256" key="1">
    <source>
        <dbReference type="SAM" id="MobiDB-lite"/>
    </source>
</evidence>
<dbReference type="AlphaFoldDB" id="A0A8J3UIB6"/>
<evidence type="ECO:0000313" key="2">
    <source>
        <dbReference type="EMBL" id="GII42824.1"/>
    </source>
</evidence>
<gene>
    <name evidence="2" type="ORF">Pph01_78270</name>
</gene>
<sequence length="91" mass="10697">MNHQAHRGAGHIVATTAPYGPGDHLARTTYTVAVDLREWREHVWREVIDEEHHWTASDWAKLSGILGRAARRARARPLRPAYRQRTRRRRR</sequence>
<comment type="caution">
    <text evidence="2">The sequence shown here is derived from an EMBL/GenBank/DDBJ whole genome shotgun (WGS) entry which is preliminary data.</text>
</comment>
<dbReference type="Proteomes" id="UP000622547">
    <property type="component" value="Unassembled WGS sequence"/>
</dbReference>
<accession>A0A8J3UIB6</accession>
<dbReference type="EMBL" id="BOOP01000048">
    <property type="protein sequence ID" value="GII42824.1"/>
    <property type="molecule type" value="Genomic_DNA"/>
</dbReference>
<keyword evidence="3" id="KW-1185">Reference proteome</keyword>
<reference evidence="2 3" key="1">
    <citation type="submission" date="2021-01" db="EMBL/GenBank/DDBJ databases">
        <title>Whole genome shotgun sequence of Planotetraspora phitsanulokensis NBRC 104273.</title>
        <authorList>
            <person name="Komaki H."/>
            <person name="Tamura T."/>
        </authorList>
    </citation>
    <scope>NUCLEOTIDE SEQUENCE [LARGE SCALE GENOMIC DNA]</scope>
    <source>
        <strain evidence="2 3">NBRC 104273</strain>
    </source>
</reference>
<organism evidence="2 3">
    <name type="scientific">Planotetraspora phitsanulokensis</name>
    <dbReference type="NCBI Taxonomy" id="575192"/>
    <lineage>
        <taxon>Bacteria</taxon>
        <taxon>Bacillati</taxon>
        <taxon>Actinomycetota</taxon>
        <taxon>Actinomycetes</taxon>
        <taxon>Streptosporangiales</taxon>
        <taxon>Streptosporangiaceae</taxon>
        <taxon>Planotetraspora</taxon>
    </lineage>
</organism>
<dbReference type="RefSeq" id="WP_204078238.1">
    <property type="nucleotide sequence ID" value="NZ_BAABHI010000053.1"/>
</dbReference>